<evidence type="ECO:0000313" key="2">
    <source>
        <dbReference type="Proteomes" id="UP000023152"/>
    </source>
</evidence>
<dbReference type="AlphaFoldDB" id="X6NAF3"/>
<evidence type="ECO:0000313" key="1">
    <source>
        <dbReference type="EMBL" id="ETO22749.1"/>
    </source>
</evidence>
<dbReference type="Proteomes" id="UP000023152">
    <property type="component" value="Unassembled WGS sequence"/>
</dbReference>
<gene>
    <name evidence="1" type="ORF">RFI_14444</name>
</gene>
<keyword evidence="2" id="KW-1185">Reference proteome</keyword>
<protein>
    <submittedName>
        <fullName evidence="1">Uncharacterized protein</fullName>
    </submittedName>
</protein>
<accession>X6NAF3</accession>
<sequence>MYVEIYLRTEPEMYLSSMPERETMNNGPGTSDENCADSSFFSHALLCKSNKANKDKHKDYHNHCTDKNGNQSQENSINCCQNKKQEHYDEPYTETTDVKNDPLQQCGGDKFVFVNGSSEMHCDNMFDLKEDDNDHKHIVHCDSPTREANVSAIPSCSTSLSQTHFLNHDERERSLSPFHSPKTKKKGVPIRNIETRSHSKRQRTVEITNYTAIRNTMTRQDMLAAQTHVVFFCFFFTNNYKYIYIYADIYVYVYLLLF</sequence>
<dbReference type="EMBL" id="ASPP01010498">
    <property type="protein sequence ID" value="ETO22749.1"/>
    <property type="molecule type" value="Genomic_DNA"/>
</dbReference>
<name>X6NAF3_RETFI</name>
<feature type="non-terminal residue" evidence="1">
    <location>
        <position position="258"/>
    </location>
</feature>
<comment type="caution">
    <text evidence="1">The sequence shown here is derived from an EMBL/GenBank/DDBJ whole genome shotgun (WGS) entry which is preliminary data.</text>
</comment>
<reference evidence="1 2" key="1">
    <citation type="journal article" date="2013" name="Curr. Biol.">
        <title>The Genome of the Foraminiferan Reticulomyxa filosa.</title>
        <authorList>
            <person name="Glockner G."/>
            <person name="Hulsmann N."/>
            <person name="Schleicher M."/>
            <person name="Noegel A.A."/>
            <person name="Eichinger L."/>
            <person name="Gallinger C."/>
            <person name="Pawlowski J."/>
            <person name="Sierra R."/>
            <person name="Euteneuer U."/>
            <person name="Pillet L."/>
            <person name="Moustafa A."/>
            <person name="Platzer M."/>
            <person name="Groth M."/>
            <person name="Szafranski K."/>
            <person name="Schliwa M."/>
        </authorList>
    </citation>
    <scope>NUCLEOTIDE SEQUENCE [LARGE SCALE GENOMIC DNA]</scope>
</reference>
<proteinExistence type="predicted"/>
<organism evidence="1 2">
    <name type="scientific">Reticulomyxa filosa</name>
    <dbReference type="NCBI Taxonomy" id="46433"/>
    <lineage>
        <taxon>Eukaryota</taxon>
        <taxon>Sar</taxon>
        <taxon>Rhizaria</taxon>
        <taxon>Retaria</taxon>
        <taxon>Foraminifera</taxon>
        <taxon>Monothalamids</taxon>
        <taxon>Reticulomyxidae</taxon>
        <taxon>Reticulomyxa</taxon>
    </lineage>
</organism>